<organism evidence="1 2">
    <name type="scientific">Candidatus Acidulodesulfobacterium ferriphilum</name>
    <dbReference type="NCBI Taxonomy" id="2597223"/>
    <lineage>
        <taxon>Bacteria</taxon>
        <taxon>Deltaproteobacteria</taxon>
        <taxon>Candidatus Acidulodesulfobacterales</taxon>
        <taxon>Candidatus Acidulodesulfobacterium</taxon>
    </lineage>
</organism>
<sequence length="91" mass="10768">MKNENKKQNYRVIVKINEIVISFIAEDKEQMSEQLKFLYKGIDIPKERLYKEDGTDGIVEVTNDVIVSVVNEILDCHSFRLPEYQKYIEEI</sequence>
<name>A0A519BAL9_9DELT</name>
<accession>A0A519BAL9</accession>
<comment type="caution">
    <text evidence="1">The sequence shown here is derived from an EMBL/GenBank/DDBJ whole genome shotgun (WGS) entry which is preliminary data.</text>
</comment>
<proteinExistence type="predicted"/>
<reference evidence="1 2" key="1">
    <citation type="submission" date="2019-01" db="EMBL/GenBank/DDBJ databases">
        <title>Insights into ecological role of a new deltaproteobacterial order Candidatus Sinidesulfobacterales (Sva0485) by metagenomics and metatranscriptomics.</title>
        <authorList>
            <person name="Tan S."/>
            <person name="Liu J."/>
            <person name="Fang Y."/>
            <person name="Hedlund B.P."/>
            <person name="Lian Z.H."/>
            <person name="Huang L.Y."/>
            <person name="Li J.T."/>
            <person name="Huang L.N."/>
            <person name="Li W.J."/>
            <person name="Jiang H.C."/>
            <person name="Dong H.L."/>
            <person name="Shu W.S."/>
        </authorList>
    </citation>
    <scope>NUCLEOTIDE SEQUENCE [LARGE SCALE GENOMIC DNA]</scope>
    <source>
        <strain evidence="1">AP3</strain>
    </source>
</reference>
<dbReference type="EMBL" id="SGBD01000003">
    <property type="protein sequence ID" value="RZD14332.1"/>
    <property type="molecule type" value="Genomic_DNA"/>
</dbReference>
<evidence type="ECO:0000313" key="2">
    <source>
        <dbReference type="Proteomes" id="UP000320813"/>
    </source>
</evidence>
<protein>
    <submittedName>
        <fullName evidence="1">Uncharacterized protein</fullName>
    </submittedName>
</protein>
<dbReference type="AlphaFoldDB" id="A0A519BAL9"/>
<evidence type="ECO:0000313" key="1">
    <source>
        <dbReference type="EMBL" id="RZD14332.1"/>
    </source>
</evidence>
<dbReference type="Proteomes" id="UP000320813">
    <property type="component" value="Unassembled WGS sequence"/>
</dbReference>
<gene>
    <name evidence="1" type="ORF">EVJ47_06600</name>
</gene>